<dbReference type="Proteomes" id="UP000789525">
    <property type="component" value="Unassembled WGS sequence"/>
</dbReference>
<organism evidence="1 2">
    <name type="scientific">Acaulospora colombiana</name>
    <dbReference type="NCBI Taxonomy" id="27376"/>
    <lineage>
        <taxon>Eukaryota</taxon>
        <taxon>Fungi</taxon>
        <taxon>Fungi incertae sedis</taxon>
        <taxon>Mucoromycota</taxon>
        <taxon>Glomeromycotina</taxon>
        <taxon>Glomeromycetes</taxon>
        <taxon>Diversisporales</taxon>
        <taxon>Acaulosporaceae</taxon>
        <taxon>Acaulospora</taxon>
    </lineage>
</organism>
<evidence type="ECO:0000313" key="2">
    <source>
        <dbReference type="Proteomes" id="UP000789525"/>
    </source>
</evidence>
<proteinExistence type="predicted"/>
<keyword evidence="2" id="KW-1185">Reference proteome</keyword>
<gene>
    <name evidence="1" type="ORF">ACOLOM_LOCUS4258</name>
</gene>
<accession>A0ACA9LKG3</accession>
<protein>
    <submittedName>
        <fullName evidence="1">12731_t:CDS:1</fullName>
    </submittedName>
</protein>
<dbReference type="EMBL" id="CAJVPT010006890">
    <property type="protein sequence ID" value="CAG8535626.1"/>
    <property type="molecule type" value="Genomic_DNA"/>
</dbReference>
<comment type="caution">
    <text evidence="1">The sequence shown here is derived from an EMBL/GenBank/DDBJ whole genome shotgun (WGS) entry which is preliminary data.</text>
</comment>
<reference evidence="1" key="1">
    <citation type="submission" date="2021-06" db="EMBL/GenBank/DDBJ databases">
        <authorList>
            <person name="Kallberg Y."/>
            <person name="Tangrot J."/>
            <person name="Rosling A."/>
        </authorList>
    </citation>
    <scope>NUCLEOTIDE SEQUENCE</scope>
    <source>
        <strain evidence="1">CL356</strain>
    </source>
</reference>
<name>A0ACA9LKG3_9GLOM</name>
<evidence type="ECO:0000313" key="1">
    <source>
        <dbReference type="EMBL" id="CAG8535626.1"/>
    </source>
</evidence>
<sequence length="99" mass="11475">MGRPAISEFCSGKVIENRLYSHILFCCIVFEEVDEDDDAFKHCVADIILILTNIEMITDPKVATHCEFISSILQQYSLTIVRKHIKEEKTLYFIEEGYL</sequence>